<dbReference type="AlphaFoldDB" id="A0A917RIK8"/>
<dbReference type="Gene3D" id="3.90.1200.10">
    <property type="match status" value="1"/>
</dbReference>
<dbReference type="InterPro" id="IPR015897">
    <property type="entry name" value="CHK_kinase-like"/>
</dbReference>
<accession>A0A917RIK8</accession>
<dbReference type="SUPFAM" id="SSF56112">
    <property type="entry name" value="Protein kinase-like (PK-like)"/>
    <property type="match status" value="1"/>
</dbReference>
<name>A0A917RIK8_9NOCA</name>
<dbReference type="InterPro" id="IPR002575">
    <property type="entry name" value="Aminoglycoside_PTrfase"/>
</dbReference>
<dbReference type="PANTHER" id="PTHR11012:SF30">
    <property type="entry name" value="PROTEIN KINASE-LIKE DOMAIN-CONTAINING"/>
    <property type="match status" value="1"/>
</dbReference>
<sequence length="372" mass="40094">MTQSATPGTVARDPIPVAVNAADMTVEWFRSALVDHVGPDSPAITAVELDPIGGGLLARMVRAQLTYAGPTSAPASVVVKFPSDDPGSSGLAQAMGMYELETAFYRDIAPLLADMSLPACYHSYFDPETNAFNLVLEDLSGQTRPGDVLQASSLDDCASVLGELVNFQAPLWNSPKVQALEWLANPARTFAVFDGLTMGLEPFLERFGHGLEQDHVKLFESVLPRAGEWVRGWQPPTVVQHGDFRTDNFLFGTDPGAGATVIDFQTVRLGPPGVDPAYFLGSSLPTETRRSAERDLIGDYHRKLVAAGVSDFDFDACWASYREGALYGVFLFVGAASQVESTERGDRLIVDQIRRYADMALDLDSVGVAGLA</sequence>
<dbReference type="RefSeq" id="WP_229718742.1">
    <property type="nucleotide sequence ID" value="NZ_BMMH01000004.1"/>
</dbReference>
<protein>
    <recommendedName>
        <fullName evidence="1">CHK kinase-like domain-containing protein</fullName>
    </recommendedName>
</protein>
<reference evidence="2" key="1">
    <citation type="journal article" date="2014" name="Int. J. Syst. Evol. Microbiol.">
        <title>Complete genome sequence of Corynebacterium casei LMG S-19264T (=DSM 44701T), isolated from a smear-ripened cheese.</title>
        <authorList>
            <consortium name="US DOE Joint Genome Institute (JGI-PGF)"/>
            <person name="Walter F."/>
            <person name="Albersmeier A."/>
            <person name="Kalinowski J."/>
            <person name="Ruckert C."/>
        </authorList>
    </citation>
    <scope>NUCLEOTIDE SEQUENCE</scope>
    <source>
        <strain evidence="2">CGMCC 4.3508</strain>
    </source>
</reference>
<dbReference type="EMBL" id="BMMH01000004">
    <property type="protein sequence ID" value="GGL10153.1"/>
    <property type="molecule type" value="Genomic_DNA"/>
</dbReference>
<reference evidence="2" key="2">
    <citation type="submission" date="2020-09" db="EMBL/GenBank/DDBJ databases">
        <authorList>
            <person name="Sun Q."/>
            <person name="Zhou Y."/>
        </authorList>
    </citation>
    <scope>NUCLEOTIDE SEQUENCE</scope>
    <source>
        <strain evidence="2">CGMCC 4.3508</strain>
    </source>
</reference>
<dbReference type="Proteomes" id="UP000638263">
    <property type="component" value="Unassembled WGS sequence"/>
</dbReference>
<evidence type="ECO:0000313" key="3">
    <source>
        <dbReference type="Proteomes" id="UP000638263"/>
    </source>
</evidence>
<comment type="caution">
    <text evidence="2">The sequence shown here is derived from an EMBL/GenBank/DDBJ whole genome shotgun (WGS) entry which is preliminary data.</text>
</comment>
<dbReference type="InterPro" id="IPR011009">
    <property type="entry name" value="Kinase-like_dom_sf"/>
</dbReference>
<gene>
    <name evidence="2" type="ORF">GCM10011588_25690</name>
</gene>
<organism evidence="2 3">
    <name type="scientific">Nocardia jinanensis</name>
    <dbReference type="NCBI Taxonomy" id="382504"/>
    <lineage>
        <taxon>Bacteria</taxon>
        <taxon>Bacillati</taxon>
        <taxon>Actinomycetota</taxon>
        <taxon>Actinomycetes</taxon>
        <taxon>Mycobacteriales</taxon>
        <taxon>Nocardiaceae</taxon>
        <taxon>Nocardia</taxon>
    </lineage>
</organism>
<proteinExistence type="predicted"/>
<dbReference type="Pfam" id="PF01636">
    <property type="entry name" value="APH"/>
    <property type="match status" value="1"/>
</dbReference>
<evidence type="ECO:0000259" key="1">
    <source>
        <dbReference type="SMART" id="SM00587"/>
    </source>
</evidence>
<dbReference type="SMART" id="SM00587">
    <property type="entry name" value="CHK"/>
    <property type="match status" value="1"/>
</dbReference>
<keyword evidence="3" id="KW-1185">Reference proteome</keyword>
<feature type="domain" description="CHK kinase-like" evidence="1">
    <location>
        <begin position="134"/>
        <end position="310"/>
    </location>
</feature>
<dbReference type="PANTHER" id="PTHR11012">
    <property type="entry name" value="PROTEIN KINASE-LIKE DOMAIN-CONTAINING"/>
    <property type="match status" value="1"/>
</dbReference>
<evidence type="ECO:0000313" key="2">
    <source>
        <dbReference type="EMBL" id="GGL10153.1"/>
    </source>
</evidence>